<proteinExistence type="predicted"/>
<comment type="caution">
    <text evidence="3">The sequence shown here is derived from an EMBL/GenBank/DDBJ whole genome shotgun (WGS) entry which is preliminary data.</text>
</comment>
<name>A0A0V0UHQ6_9BILA</name>
<dbReference type="OrthoDB" id="5933370at2759"/>
<evidence type="ECO:0000256" key="1">
    <source>
        <dbReference type="SAM" id="MobiDB-lite"/>
    </source>
</evidence>
<dbReference type="EMBL" id="JYDJ01000004">
    <property type="protein sequence ID" value="KRX50625.1"/>
    <property type="molecule type" value="Genomic_DNA"/>
</dbReference>
<evidence type="ECO:0000259" key="2">
    <source>
        <dbReference type="Pfam" id="PF22938"/>
    </source>
</evidence>
<evidence type="ECO:0000313" key="3">
    <source>
        <dbReference type="EMBL" id="KRX50625.1"/>
    </source>
</evidence>
<dbReference type="AlphaFoldDB" id="A0A0V0UHQ6"/>
<reference evidence="3 4" key="1">
    <citation type="submission" date="2015-01" db="EMBL/GenBank/DDBJ databases">
        <title>Evolution of Trichinella species and genotypes.</title>
        <authorList>
            <person name="Korhonen P.K."/>
            <person name="Edoardo P."/>
            <person name="Giuseppe L.R."/>
            <person name="Gasser R.B."/>
        </authorList>
    </citation>
    <scope>NUCLEOTIDE SEQUENCE [LARGE SCALE GENOMIC DNA]</scope>
    <source>
        <strain evidence="3">ISS417</strain>
    </source>
</reference>
<evidence type="ECO:0000313" key="4">
    <source>
        <dbReference type="Proteomes" id="UP000055048"/>
    </source>
</evidence>
<dbReference type="Pfam" id="PF22938">
    <property type="entry name" value="Integrase_p58_C"/>
    <property type="match status" value="1"/>
</dbReference>
<feature type="domain" description="Integrase p58-like C-terminal" evidence="2">
    <location>
        <begin position="15"/>
        <end position="48"/>
    </location>
</feature>
<accession>A0A0V0UHQ6</accession>
<sequence>MQVPDKTKLGTYWDGPYEVQKKLDCNTYQVKEMKGRRQRLVVHFDRLKLYNGSQPAGEGQQKPRKKGRPGDPPICGTQYMT</sequence>
<dbReference type="STRING" id="144512.A0A0V0UHQ6"/>
<keyword evidence="4" id="KW-1185">Reference proteome</keyword>
<feature type="region of interest" description="Disordered" evidence="1">
    <location>
        <begin position="51"/>
        <end position="81"/>
    </location>
</feature>
<dbReference type="InterPro" id="IPR054465">
    <property type="entry name" value="Integrase_p58-like_C"/>
</dbReference>
<protein>
    <recommendedName>
        <fullName evidence="2">Integrase p58-like C-terminal domain-containing protein</fullName>
    </recommendedName>
</protein>
<gene>
    <name evidence="3" type="ORF">T05_11982</name>
</gene>
<dbReference type="Proteomes" id="UP000055048">
    <property type="component" value="Unassembled WGS sequence"/>
</dbReference>
<organism evidence="3 4">
    <name type="scientific">Trichinella murrelli</name>
    <dbReference type="NCBI Taxonomy" id="144512"/>
    <lineage>
        <taxon>Eukaryota</taxon>
        <taxon>Metazoa</taxon>
        <taxon>Ecdysozoa</taxon>
        <taxon>Nematoda</taxon>
        <taxon>Enoplea</taxon>
        <taxon>Dorylaimia</taxon>
        <taxon>Trichinellida</taxon>
        <taxon>Trichinellidae</taxon>
        <taxon>Trichinella</taxon>
    </lineage>
</organism>